<dbReference type="AlphaFoldDB" id="A0A1I7HX02"/>
<dbReference type="RefSeq" id="WP_074975241.1">
    <property type="nucleotide sequence ID" value="NZ_FPBZ01000012.1"/>
</dbReference>
<evidence type="ECO:0000313" key="2">
    <source>
        <dbReference type="Proteomes" id="UP000182649"/>
    </source>
</evidence>
<accession>A0A1I7HX02</accession>
<organism evidence="1 2">
    <name type="scientific">Nitrosospira multiformis</name>
    <dbReference type="NCBI Taxonomy" id="1231"/>
    <lineage>
        <taxon>Bacteria</taxon>
        <taxon>Pseudomonadati</taxon>
        <taxon>Pseudomonadota</taxon>
        <taxon>Betaproteobacteria</taxon>
        <taxon>Nitrosomonadales</taxon>
        <taxon>Nitrosomonadaceae</taxon>
        <taxon>Nitrosospira</taxon>
    </lineage>
</organism>
<dbReference type="Proteomes" id="UP000182649">
    <property type="component" value="Unassembled WGS sequence"/>
</dbReference>
<gene>
    <name evidence="1" type="ORF">SAMN05216417_11267</name>
</gene>
<dbReference type="EMBL" id="FPBZ01000012">
    <property type="protein sequence ID" value="SFU65210.1"/>
    <property type="molecule type" value="Genomic_DNA"/>
</dbReference>
<evidence type="ECO:0008006" key="3">
    <source>
        <dbReference type="Google" id="ProtNLM"/>
    </source>
</evidence>
<protein>
    <recommendedName>
        <fullName evidence="3">DDE superfamily endonuclease</fullName>
    </recommendedName>
</protein>
<name>A0A1I7HX02_9PROT</name>
<evidence type="ECO:0000313" key="1">
    <source>
        <dbReference type="EMBL" id="SFU65210.1"/>
    </source>
</evidence>
<reference evidence="1 2" key="1">
    <citation type="submission" date="2016-10" db="EMBL/GenBank/DDBJ databases">
        <authorList>
            <person name="de Groot N.N."/>
        </authorList>
    </citation>
    <scope>NUCLEOTIDE SEQUENCE [LARGE SCALE GENOMIC DNA]</scope>
    <source>
        <strain evidence="1 2">Nl14</strain>
    </source>
</reference>
<proteinExistence type="predicted"/>
<sequence>MTGMRSCQIGPDIRGAIRFAQDQGCMNIVRDATQVRQKVIDEHKEKITLFYLPGYSPELKAMRKVQLLSFET</sequence>